<feature type="chain" id="PRO_5005894346" evidence="1">
    <location>
        <begin position="23"/>
        <end position="157"/>
    </location>
</feature>
<organism evidence="2 3">
    <name type="scientific">Strongyloides papillosus</name>
    <name type="common">Intestinal threadworm</name>
    <dbReference type="NCBI Taxonomy" id="174720"/>
    <lineage>
        <taxon>Eukaryota</taxon>
        <taxon>Metazoa</taxon>
        <taxon>Ecdysozoa</taxon>
        <taxon>Nematoda</taxon>
        <taxon>Chromadorea</taxon>
        <taxon>Rhabditida</taxon>
        <taxon>Tylenchina</taxon>
        <taxon>Panagrolaimomorpha</taxon>
        <taxon>Strongyloidoidea</taxon>
        <taxon>Strongyloididae</taxon>
        <taxon>Strongyloides</taxon>
    </lineage>
</organism>
<dbReference type="AlphaFoldDB" id="A0A0N5BCF6"/>
<proteinExistence type="predicted"/>
<protein>
    <submittedName>
        <fullName evidence="3">Uncharacterized protein</fullName>
    </submittedName>
</protein>
<evidence type="ECO:0000256" key="1">
    <source>
        <dbReference type="SAM" id="SignalP"/>
    </source>
</evidence>
<evidence type="ECO:0000313" key="3">
    <source>
        <dbReference type="WBParaSite" id="SPAL_0000370500.1"/>
    </source>
</evidence>
<feature type="signal peptide" evidence="1">
    <location>
        <begin position="1"/>
        <end position="22"/>
    </location>
</feature>
<evidence type="ECO:0000313" key="2">
    <source>
        <dbReference type="Proteomes" id="UP000046392"/>
    </source>
</evidence>
<keyword evidence="2" id="KW-1185">Reference proteome</keyword>
<accession>A0A0N5BCF6</accession>
<keyword evidence="1" id="KW-0732">Signal</keyword>
<name>A0A0N5BCF6_STREA</name>
<dbReference type="WBParaSite" id="SPAL_0000370500.1">
    <property type="protein sequence ID" value="SPAL_0000370500.1"/>
    <property type="gene ID" value="SPAL_0000370500"/>
</dbReference>
<sequence>MKLYTFLFIKIILIHVIFLCNGVREICTGPGQSSPCFIYFKPEETFFQRVLSLVDTVLAMQVRKTYLGYKKDPNVLMGANSYILKRFSQPMIRQICMHFPKNLVYKNPTIINLEYHKNTNQVLNNQGNMMQQHKQNWAQRAGIRSMLMLKRGFRGRK</sequence>
<dbReference type="Proteomes" id="UP000046392">
    <property type="component" value="Unplaced"/>
</dbReference>
<reference evidence="3" key="1">
    <citation type="submission" date="2017-02" db="UniProtKB">
        <authorList>
            <consortium name="WormBaseParasite"/>
        </authorList>
    </citation>
    <scope>IDENTIFICATION</scope>
</reference>